<keyword evidence="5 6" id="KW-0560">Oxidoreductase</keyword>
<evidence type="ECO:0000256" key="1">
    <source>
        <dbReference type="ARBA" id="ARBA00001974"/>
    </source>
</evidence>
<dbReference type="AlphaFoldDB" id="A0A972VYN8"/>
<dbReference type="PANTHER" id="PTHR43884">
    <property type="entry name" value="ACYL-COA DEHYDROGENASE"/>
    <property type="match status" value="1"/>
</dbReference>
<dbReference type="SUPFAM" id="SSF47203">
    <property type="entry name" value="Acyl-CoA dehydrogenase C-terminal domain-like"/>
    <property type="match status" value="1"/>
</dbReference>
<evidence type="ECO:0000313" key="11">
    <source>
        <dbReference type="Proteomes" id="UP000754644"/>
    </source>
</evidence>
<reference evidence="10" key="1">
    <citation type="submission" date="2020-05" db="EMBL/GenBank/DDBJ databases">
        <title>Sulfur intermediates as new biogeochemical hubs in an aquatic model microbial ecosystem.</title>
        <authorList>
            <person name="Vigneron A."/>
        </authorList>
    </citation>
    <scope>NUCLEOTIDE SEQUENCE</scope>
    <source>
        <strain evidence="10">Bin.250</strain>
    </source>
</reference>
<dbReference type="Proteomes" id="UP000754644">
    <property type="component" value="Unassembled WGS sequence"/>
</dbReference>
<dbReference type="Pfam" id="PF02770">
    <property type="entry name" value="Acyl-CoA_dh_M"/>
    <property type="match status" value="1"/>
</dbReference>
<keyword evidence="3 6" id="KW-0285">Flavoprotein</keyword>
<dbReference type="PANTHER" id="PTHR43884:SF20">
    <property type="entry name" value="ACYL-COA DEHYDROGENASE FADE28"/>
    <property type="match status" value="1"/>
</dbReference>
<dbReference type="Gene3D" id="2.40.110.10">
    <property type="entry name" value="Butyryl-CoA Dehydrogenase, subunit A, domain 2"/>
    <property type="match status" value="1"/>
</dbReference>
<dbReference type="Pfam" id="PF00441">
    <property type="entry name" value="Acyl-CoA_dh_1"/>
    <property type="match status" value="1"/>
</dbReference>
<dbReference type="GO" id="GO:0003995">
    <property type="term" value="F:acyl-CoA dehydrogenase activity"/>
    <property type="evidence" value="ECO:0007669"/>
    <property type="project" value="TreeGrafter"/>
</dbReference>
<dbReference type="Pfam" id="PF02771">
    <property type="entry name" value="Acyl-CoA_dh_N"/>
    <property type="match status" value="1"/>
</dbReference>
<evidence type="ECO:0000256" key="2">
    <source>
        <dbReference type="ARBA" id="ARBA00009347"/>
    </source>
</evidence>
<organism evidence="10 11">
    <name type="scientific">SAR86 cluster bacterium</name>
    <dbReference type="NCBI Taxonomy" id="2030880"/>
    <lineage>
        <taxon>Bacteria</taxon>
        <taxon>Pseudomonadati</taxon>
        <taxon>Pseudomonadota</taxon>
        <taxon>Gammaproteobacteria</taxon>
        <taxon>SAR86 cluster</taxon>
    </lineage>
</organism>
<evidence type="ECO:0000259" key="9">
    <source>
        <dbReference type="Pfam" id="PF02771"/>
    </source>
</evidence>
<evidence type="ECO:0000313" key="10">
    <source>
        <dbReference type="EMBL" id="NQV65047.1"/>
    </source>
</evidence>
<evidence type="ECO:0000256" key="6">
    <source>
        <dbReference type="RuleBase" id="RU362125"/>
    </source>
</evidence>
<proteinExistence type="inferred from homology"/>
<feature type="domain" description="Acyl-CoA oxidase/dehydrogenase middle" evidence="8">
    <location>
        <begin position="122"/>
        <end position="215"/>
    </location>
</feature>
<dbReference type="CDD" id="cd00567">
    <property type="entry name" value="ACAD"/>
    <property type="match status" value="1"/>
</dbReference>
<keyword evidence="4 6" id="KW-0274">FAD</keyword>
<name>A0A972VYN8_9GAMM</name>
<accession>A0A972VYN8</accession>
<evidence type="ECO:0000259" key="8">
    <source>
        <dbReference type="Pfam" id="PF02770"/>
    </source>
</evidence>
<dbReference type="Gene3D" id="1.20.140.10">
    <property type="entry name" value="Butyryl-CoA Dehydrogenase, subunit A, domain 3"/>
    <property type="match status" value="1"/>
</dbReference>
<dbReference type="InterPro" id="IPR037069">
    <property type="entry name" value="AcylCoA_DH/ox_N_sf"/>
</dbReference>
<evidence type="ECO:0000256" key="4">
    <source>
        <dbReference type="ARBA" id="ARBA00022827"/>
    </source>
</evidence>
<comment type="cofactor">
    <cofactor evidence="1 6">
        <name>FAD</name>
        <dbReference type="ChEBI" id="CHEBI:57692"/>
    </cofactor>
</comment>
<feature type="domain" description="Acyl-CoA dehydrogenase/oxidase C-terminal" evidence="7">
    <location>
        <begin position="228"/>
        <end position="371"/>
    </location>
</feature>
<dbReference type="InterPro" id="IPR006091">
    <property type="entry name" value="Acyl-CoA_Oxase/DH_mid-dom"/>
</dbReference>
<dbReference type="Gene3D" id="1.10.540.10">
    <property type="entry name" value="Acyl-CoA dehydrogenase/oxidase, N-terminal domain"/>
    <property type="match status" value="1"/>
</dbReference>
<evidence type="ECO:0000256" key="5">
    <source>
        <dbReference type="ARBA" id="ARBA00023002"/>
    </source>
</evidence>
<dbReference type="InterPro" id="IPR046373">
    <property type="entry name" value="Acyl-CoA_Oxase/DH_mid-dom_sf"/>
</dbReference>
<dbReference type="InterPro" id="IPR009100">
    <property type="entry name" value="AcylCoA_DH/oxidase_NM_dom_sf"/>
</dbReference>
<dbReference type="EMBL" id="JABMOJ010000249">
    <property type="protein sequence ID" value="NQV65047.1"/>
    <property type="molecule type" value="Genomic_DNA"/>
</dbReference>
<dbReference type="SUPFAM" id="SSF56645">
    <property type="entry name" value="Acyl-CoA dehydrogenase NM domain-like"/>
    <property type="match status" value="1"/>
</dbReference>
<gene>
    <name evidence="10" type="ORF">HQ497_06765</name>
</gene>
<dbReference type="GO" id="GO:0050660">
    <property type="term" value="F:flavin adenine dinucleotide binding"/>
    <property type="evidence" value="ECO:0007669"/>
    <property type="project" value="InterPro"/>
</dbReference>
<evidence type="ECO:0000256" key="3">
    <source>
        <dbReference type="ARBA" id="ARBA00022630"/>
    </source>
</evidence>
<feature type="domain" description="Acyl-CoA dehydrogenase/oxidase N-terminal" evidence="9">
    <location>
        <begin position="6"/>
        <end position="117"/>
    </location>
</feature>
<sequence length="377" mass="41046">MDFSLSDEQVLLQDSVQRFIQNDYSFALRQKLIASDAGFSQEIWQQFADLGWLALPFAEEWGGIGGSPIDTMILLEAFGRGLVVEPYLSTVVLAGKCLEMGGSRIHKESLLAEIIAGQCFGALAFVEPQARFNLSDVTTTATQSGTGYVLNGFKGVVLGGPAAQFLVVPARTSGAQRDDQGITLFVVDVAKAGVQRRDYATIDGGRASEFHFEGVSLDAADVLGSVDAGLELLQSVIDYAILAIGAEAVGAMEVAYKSTVEYCKTREQFGQPIGKFQVLQHRMVDMFMEHEQSKSLLYMAAMRLDEGYDQAARKAVSALKVQVGKSGRFVGESAIQLHGGMGMTEEMSIGHYFKRLTTIDTLFGNADFHLRRYSQVQ</sequence>
<protein>
    <submittedName>
        <fullName evidence="10">Acyl-CoA dehydrogenase family protein</fullName>
    </submittedName>
</protein>
<comment type="caution">
    <text evidence="10">The sequence shown here is derived from an EMBL/GenBank/DDBJ whole genome shotgun (WGS) entry which is preliminary data.</text>
</comment>
<dbReference type="InterPro" id="IPR009075">
    <property type="entry name" value="AcylCo_DH/oxidase_C"/>
</dbReference>
<dbReference type="InterPro" id="IPR036250">
    <property type="entry name" value="AcylCo_DH-like_C"/>
</dbReference>
<dbReference type="InterPro" id="IPR013786">
    <property type="entry name" value="AcylCoA_DH/ox_N"/>
</dbReference>
<comment type="similarity">
    <text evidence="2 6">Belongs to the acyl-CoA dehydrogenase family.</text>
</comment>
<evidence type="ECO:0000259" key="7">
    <source>
        <dbReference type="Pfam" id="PF00441"/>
    </source>
</evidence>